<comment type="caution">
    <text evidence="1">The sequence shown here is derived from an EMBL/GenBank/DDBJ whole genome shotgun (WGS) entry which is preliminary data.</text>
</comment>
<accession>A0ABT3J933</accession>
<evidence type="ECO:0000313" key="1">
    <source>
        <dbReference type="EMBL" id="MCW3784193.1"/>
    </source>
</evidence>
<gene>
    <name evidence="1" type="ORF">OM960_21920</name>
</gene>
<organism evidence="1 2">
    <name type="scientific">Defluviimonas salinarum</name>
    <dbReference type="NCBI Taxonomy" id="2992147"/>
    <lineage>
        <taxon>Bacteria</taxon>
        <taxon>Pseudomonadati</taxon>
        <taxon>Pseudomonadota</taxon>
        <taxon>Alphaproteobacteria</taxon>
        <taxon>Rhodobacterales</taxon>
        <taxon>Paracoccaceae</taxon>
        <taxon>Albidovulum</taxon>
    </lineage>
</organism>
<dbReference type="Proteomes" id="UP001207582">
    <property type="component" value="Unassembled WGS sequence"/>
</dbReference>
<protein>
    <recommendedName>
        <fullName evidence="3">DNA-binding protein</fullName>
    </recommendedName>
</protein>
<sequence length="166" mass="17199">MTAEMEFEFDLVFALPAAGADEGAILDALFEAGCDDAAVGLGAPGMVGLSFTRSGGDAETVIMAAVDAVMPALPEGSVLREVKPDLVSLADVAARLHVTRQALQKRDMPPPSLGGLYRAAEMPPYLEHQPGKVKDALEAARGWFAAAPAAQRINARISLEGAPTAA</sequence>
<reference evidence="1 2" key="1">
    <citation type="submission" date="2022-10" db="EMBL/GenBank/DDBJ databases">
        <title>Defluviimonas sp. CAU 1641 isolated from mud.</title>
        <authorList>
            <person name="Kim W."/>
        </authorList>
    </citation>
    <scope>NUCLEOTIDE SEQUENCE [LARGE SCALE GENOMIC DNA]</scope>
    <source>
        <strain evidence="1 2">CAU 1641</strain>
    </source>
</reference>
<dbReference type="RefSeq" id="WP_264773464.1">
    <property type="nucleotide sequence ID" value="NZ_JAPDOG010000034.1"/>
</dbReference>
<evidence type="ECO:0008006" key="3">
    <source>
        <dbReference type="Google" id="ProtNLM"/>
    </source>
</evidence>
<name>A0ABT3J933_9RHOB</name>
<proteinExistence type="predicted"/>
<keyword evidence="2" id="KW-1185">Reference proteome</keyword>
<dbReference type="EMBL" id="JAPDOG010000034">
    <property type="protein sequence ID" value="MCW3784193.1"/>
    <property type="molecule type" value="Genomic_DNA"/>
</dbReference>
<evidence type="ECO:0000313" key="2">
    <source>
        <dbReference type="Proteomes" id="UP001207582"/>
    </source>
</evidence>